<dbReference type="InterPro" id="IPR050523">
    <property type="entry name" value="AKR_Detox_Biosynth"/>
</dbReference>
<dbReference type="SUPFAM" id="SSF51430">
    <property type="entry name" value="NAD(P)-linked oxidoreductase"/>
    <property type="match status" value="1"/>
</dbReference>
<protein>
    <submittedName>
        <fullName evidence="3">Aldo/keto reductase</fullName>
    </submittedName>
</protein>
<proteinExistence type="predicted"/>
<dbReference type="Proteomes" id="UP000885779">
    <property type="component" value="Unassembled WGS sequence"/>
</dbReference>
<dbReference type="AlphaFoldDB" id="A0A7V4U3H2"/>
<name>A0A7V4U3H2_CALAY</name>
<evidence type="ECO:0000259" key="2">
    <source>
        <dbReference type="Pfam" id="PF00248"/>
    </source>
</evidence>
<dbReference type="Pfam" id="PF00248">
    <property type="entry name" value="Aldo_ket_red"/>
    <property type="match status" value="1"/>
</dbReference>
<dbReference type="CDD" id="cd19086">
    <property type="entry name" value="AKR_AKR11C1"/>
    <property type="match status" value="1"/>
</dbReference>
<evidence type="ECO:0000313" key="3">
    <source>
        <dbReference type="EMBL" id="HGY57089.1"/>
    </source>
</evidence>
<dbReference type="PANTHER" id="PTHR43364">
    <property type="entry name" value="NADH-SPECIFIC METHYLGLYOXAL REDUCTASE-RELATED"/>
    <property type="match status" value="1"/>
</dbReference>
<dbReference type="GO" id="GO:0005829">
    <property type="term" value="C:cytosol"/>
    <property type="evidence" value="ECO:0007669"/>
    <property type="project" value="TreeGrafter"/>
</dbReference>
<dbReference type="Gene3D" id="3.20.20.100">
    <property type="entry name" value="NADP-dependent oxidoreductase domain"/>
    <property type="match status" value="1"/>
</dbReference>
<accession>A0A7V4U3H2</accession>
<sequence>MKYTNLGKRGPNVSTIGFGAWAIGGMNWGKTDDDISINALNTALDEGVKLIDTADVYGFGHSEELIARVLKNRGKKDVIIATKAGNDFYFASKEDDTGYGPIRQTYTKEYLIYAAEQSIKRLGVETLDILQLHSPNLDKLEQDEPWLALEQLKKDGKILHAGLSIQSFKETEQAHLLDLHHDILDSIQVRYNLLEREAEKVLFPKALEYGIGVIVRIPLLFGLLTGKFDEHSTFSEDDHRRMNLSPEKLKSYLQKLKAMQPLFDRYPDQSMTQVSLRFCITHPACQTAIPGAKTPQQVAENCSASDLGPIPSEYIPPLS</sequence>
<gene>
    <name evidence="3" type="ORF">ENK44_15375</name>
</gene>
<dbReference type="EMBL" id="DRQG01000143">
    <property type="protein sequence ID" value="HGY57089.1"/>
    <property type="molecule type" value="Genomic_DNA"/>
</dbReference>
<keyword evidence="1" id="KW-0560">Oxidoreductase</keyword>
<feature type="domain" description="NADP-dependent oxidoreductase" evidence="2">
    <location>
        <begin position="16"/>
        <end position="313"/>
    </location>
</feature>
<reference evidence="3" key="1">
    <citation type="journal article" date="2020" name="mSystems">
        <title>Genome- and Community-Level Interaction Insights into Carbon Utilization and Element Cycling Functions of Hydrothermarchaeota in Hydrothermal Sediment.</title>
        <authorList>
            <person name="Zhou Z."/>
            <person name="Liu Y."/>
            <person name="Xu W."/>
            <person name="Pan J."/>
            <person name="Luo Z.H."/>
            <person name="Li M."/>
        </authorList>
    </citation>
    <scope>NUCLEOTIDE SEQUENCE [LARGE SCALE GENOMIC DNA]</scope>
    <source>
        <strain evidence="3">HyVt-577</strain>
    </source>
</reference>
<dbReference type="InterPro" id="IPR036812">
    <property type="entry name" value="NAD(P)_OxRdtase_dom_sf"/>
</dbReference>
<comment type="caution">
    <text evidence="3">The sequence shown here is derived from an EMBL/GenBank/DDBJ whole genome shotgun (WGS) entry which is preliminary data.</text>
</comment>
<evidence type="ECO:0000256" key="1">
    <source>
        <dbReference type="ARBA" id="ARBA00023002"/>
    </source>
</evidence>
<dbReference type="PANTHER" id="PTHR43364:SF4">
    <property type="entry name" value="NAD(P)-LINKED OXIDOREDUCTASE SUPERFAMILY PROTEIN"/>
    <property type="match status" value="1"/>
</dbReference>
<dbReference type="GO" id="GO:0016491">
    <property type="term" value="F:oxidoreductase activity"/>
    <property type="evidence" value="ECO:0007669"/>
    <property type="project" value="UniProtKB-KW"/>
</dbReference>
<organism evidence="3">
    <name type="scientific">Caldithrix abyssi</name>
    <dbReference type="NCBI Taxonomy" id="187145"/>
    <lineage>
        <taxon>Bacteria</taxon>
        <taxon>Pseudomonadati</taxon>
        <taxon>Calditrichota</taxon>
        <taxon>Calditrichia</taxon>
        <taxon>Calditrichales</taxon>
        <taxon>Calditrichaceae</taxon>
        <taxon>Caldithrix</taxon>
    </lineage>
</organism>
<dbReference type="InterPro" id="IPR023210">
    <property type="entry name" value="NADP_OxRdtase_dom"/>
</dbReference>